<reference evidence="11 12" key="1">
    <citation type="submission" date="2019-02" db="EMBL/GenBank/DDBJ databases">
        <authorList>
            <person name="Sun L."/>
            <person name="Pan D."/>
            <person name="Wu X."/>
        </authorList>
    </citation>
    <scope>NUCLEOTIDE SEQUENCE [LARGE SCALE GENOMIC DNA]</scope>
    <source>
        <strain evidence="11 12">JW-1</strain>
    </source>
</reference>
<evidence type="ECO:0000256" key="7">
    <source>
        <dbReference type="ARBA" id="ARBA00023160"/>
    </source>
</evidence>
<comment type="cofactor">
    <cofactor evidence="8">
        <name>Mg(2+)</name>
        <dbReference type="ChEBI" id="CHEBI:18420"/>
    </cofactor>
</comment>
<keyword evidence="1 8" id="KW-0444">Lipid biosynthesis</keyword>
<feature type="region of interest" description="Disordered" evidence="9">
    <location>
        <begin position="122"/>
        <end position="145"/>
    </location>
</feature>
<accession>A0A4P6KCQ6</accession>
<feature type="domain" description="4'-phosphopantetheinyl transferase" evidence="10">
    <location>
        <begin position="4"/>
        <end position="80"/>
    </location>
</feature>
<evidence type="ECO:0000313" key="12">
    <source>
        <dbReference type="Proteomes" id="UP000289260"/>
    </source>
</evidence>
<evidence type="ECO:0000313" key="11">
    <source>
        <dbReference type="EMBL" id="QBE48057.1"/>
    </source>
</evidence>
<dbReference type="Pfam" id="PF01648">
    <property type="entry name" value="ACPS"/>
    <property type="match status" value="1"/>
</dbReference>
<keyword evidence="3 8" id="KW-0479">Metal-binding</keyword>
<keyword evidence="12" id="KW-1185">Reference proteome</keyword>
<dbReference type="InterPro" id="IPR037143">
    <property type="entry name" value="4-PPantetheinyl_Trfase_dom_sf"/>
</dbReference>
<evidence type="ECO:0000256" key="6">
    <source>
        <dbReference type="ARBA" id="ARBA00023098"/>
    </source>
</evidence>
<keyword evidence="5 8" id="KW-0460">Magnesium</keyword>
<dbReference type="NCBIfam" id="NF000832">
    <property type="entry name" value="PRK00070.3-2"/>
    <property type="match status" value="1"/>
</dbReference>
<comment type="catalytic activity">
    <reaction evidence="8">
        <text>apo-[ACP] + CoA = holo-[ACP] + adenosine 3',5'-bisphosphate + H(+)</text>
        <dbReference type="Rhea" id="RHEA:12068"/>
        <dbReference type="Rhea" id="RHEA-COMP:9685"/>
        <dbReference type="Rhea" id="RHEA-COMP:9690"/>
        <dbReference type="ChEBI" id="CHEBI:15378"/>
        <dbReference type="ChEBI" id="CHEBI:29999"/>
        <dbReference type="ChEBI" id="CHEBI:57287"/>
        <dbReference type="ChEBI" id="CHEBI:58343"/>
        <dbReference type="ChEBI" id="CHEBI:64479"/>
        <dbReference type="EC" id="2.7.8.7"/>
    </reaction>
</comment>
<protein>
    <recommendedName>
        <fullName evidence="8">Holo-[acyl-carrier-protein] synthase</fullName>
        <shortName evidence="8">Holo-ACP synthase</shortName>
        <ecNumber evidence="8">2.7.8.7</ecNumber>
    </recommendedName>
    <alternativeName>
        <fullName evidence="8">4'-phosphopantetheinyl transferase AcpS</fullName>
    </alternativeName>
</protein>
<dbReference type="GO" id="GO:0000287">
    <property type="term" value="F:magnesium ion binding"/>
    <property type="evidence" value="ECO:0007669"/>
    <property type="project" value="UniProtKB-UniRule"/>
</dbReference>
<keyword evidence="7 8" id="KW-0275">Fatty acid biosynthesis</keyword>
<organism evidence="11 12">
    <name type="scientific">Leucobacter triazinivorans</name>
    <dbReference type="NCBI Taxonomy" id="1784719"/>
    <lineage>
        <taxon>Bacteria</taxon>
        <taxon>Bacillati</taxon>
        <taxon>Actinomycetota</taxon>
        <taxon>Actinomycetes</taxon>
        <taxon>Micrococcales</taxon>
        <taxon>Microbacteriaceae</taxon>
        <taxon>Leucobacter</taxon>
    </lineage>
</organism>
<dbReference type="Gene3D" id="3.90.470.20">
    <property type="entry name" value="4'-phosphopantetheinyl transferase domain"/>
    <property type="match status" value="1"/>
</dbReference>
<dbReference type="InterPro" id="IPR008278">
    <property type="entry name" value="4-PPantetheinyl_Trfase_dom"/>
</dbReference>
<comment type="subcellular location">
    <subcellularLocation>
        <location evidence="8">Cytoplasm</location>
    </subcellularLocation>
</comment>
<dbReference type="SUPFAM" id="SSF56214">
    <property type="entry name" value="4'-phosphopantetheinyl transferase"/>
    <property type="match status" value="1"/>
</dbReference>
<dbReference type="GO" id="GO:0006633">
    <property type="term" value="P:fatty acid biosynthetic process"/>
    <property type="evidence" value="ECO:0007669"/>
    <property type="project" value="UniProtKB-UniRule"/>
</dbReference>
<evidence type="ECO:0000259" key="10">
    <source>
        <dbReference type="Pfam" id="PF01648"/>
    </source>
</evidence>
<dbReference type="AlphaFoldDB" id="A0A4P6KCQ6"/>
<dbReference type="EMBL" id="CP035806">
    <property type="protein sequence ID" value="QBE48057.1"/>
    <property type="molecule type" value="Genomic_DNA"/>
</dbReference>
<evidence type="ECO:0000256" key="9">
    <source>
        <dbReference type="SAM" id="MobiDB-lite"/>
    </source>
</evidence>
<evidence type="ECO:0000256" key="8">
    <source>
        <dbReference type="HAMAP-Rule" id="MF_00101"/>
    </source>
</evidence>
<feature type="binding site" evidence="8">
    <location>
        <position position="8"/>
    </location>
    <ligand>
        <name>Mg(2+)</name>
        <dbReference type="ChEBI" id="CHEBI:18420"/>
    </ligand>
</feature>
<feature type="binding site" evidence="8">
    <location>
        <position position="50"/>
    </location>
    <ligand>
        <name>Mg(2+)</name>
        <dbReference type="ChEBI" id="CHEBI:18420"/>
    </ligand>
</feature>
<dbReference type="Proteomes" id="UP000289260">
    <property type="component" value="Chromosome"/>
</dbReference>
<dbReference type="GO" id="GO:0008897">
    <property type="term" value="F:holo-[acyl-carrier-protein] synthase activity"/>
    <property type="evidence" value="ECO:0007669"/>
    <property type="project" value="UniProtKB-UniRule"/>
</dbReference>
<evidence type="ECO:0000256" key="4">
    <source>
        <dbReference type="ARBA" id="ARBA00022832"/>
    </source>
</evidence>
<evidence type="ECO:0000256" key="3">
    <source>
        <dbReference type="ARBA" id="ARBA00022723"/>
    </source>
</evidence>
<dbReference type="GO" id="GO:0005737">
    <property type="term" value="C:cytoplasm"/>
    <property type="evidence" value="ECO:0007669"/>
    <property type="project" value="UniProtKB-SubCell"/>
</dbReference>
<comment type="function">
    <text evidence="8">Transfers the 4'-phosphopantetheine moiety from coenzyme A to a Ser of acyl-carrier-protein.</text>
</comment>
<dbReference type="EC" id="2.7.8.7" evidence="8"/>
<comment type="similarity">
    <text evidence="8">Belongs to the P-Pant transferase superfamily. AcpS family.</text>
</comment>
<keyword evidence="2 8" id="KW-0808">Transferase</keyword>
<dbReference type="NCBIfam" id="TIGR00556">
    <property type="entry name" value="pantethn_trn"/>
    <property type="match status" value="1"/>
</dbReference>
<evidence type="ECO:0000256" key="1">
    <source>
        <dbReference type="ARBA" id="ARBA00022516"/>
    </source>
</evidence>
<dbReference type="HAMAP" id="MF_00101">
    <property type="entry name" value="AcpS"/>
    <property type="match status" value="1"/>
</dbReference>
<dbReference type="KEGG" id="ltr:EVS81_03795"/>
<keyword evidence="8" id="KW-0963">Cytoplasm</keyword>
<keyword evidence="4 8" id="KW-0276">Fatty acid metabolism</keyword>
<dbReference type="OrthoDB" id="517356at2"/>
<keyword evidence="6 8" id="KW-0443">Lipid metabolism</keyword>
<name>A0A4P6KCQ6_9MICO</name>
<dbReference type="InterPro" id="IPR002582">
    <property type="entry name" value="ACPS"/>
</dbReference>
<dbReference type="InterPro" id="IPR004568">
    <property type="entry name" value="Ppantetheine-prot_Trfase_dom"/>
</dbReference>
<dbReference type="RefSeq" id="WP_130109206.1">
    <property type="nucleotide sequence ID" value="NZ_CP035806.1"/>
</dbReference>
<sequence length="145" mass="15015">MIVGIGVDTVDIARFERQLARTPALRARLFTPAEAVLGTPSLAARFAAKEALIKALGGSAELRWQDMEVQRDEDRAPYFAPTPGLETALAARGARRAHLSMTHDGGAATAFVVVESDGSAASAGTAAERGTLATTAGSHDGRGQA</sequence>
<evidence type="ECO:0000256" key="5">
    <source>
        <dbReference type="ARBA" id="ARBA00022842"/>
    </source>
</evidence>
<proteinExistence type="inferred from homology"/>
<gene>
    <name evidence="8" type="primary">acpS</name>
    <name evidence="11" type="ORF">EVS81_03795</name>
</gene>
<evidence type="ECO:0000256" key="2">
    <source>
        <dbReference type="ARBA" id="ARBA00022679"/>
    </source>
</evidence>